<evidence type="ECO:0000313" key="2">
    <source>
        <dbReference type="EMBL" id="MCK7592339.1"/>
    </source>
</evidence>
<name>A0ABT0GCS9_9GAMM</name>
<dbReference type="EMBL" id="JALNMH010000001">
    <property type="protein sequence ID" value="MCK7592339.1"/>
    <property type="molecule type" value="Genomic_DNA"/>
</dbReference>
<evidence type="ECO:0000256" key="1">
    <source>
        <dbReference type="SAM" id="Phobius"/>
    </source>
</evidence>
<sequence length="106" mass="11930">MIPATRCPCAHCGRLLDLSETHIEVPYRRERWWHWSEQRGEYRCPRCGGFNLLRPSAGGVVLYALLLVALGCGLAWSLPWPVLGLGGLMAAALLFRHAVRLVRARH</sequence>
<feature type="transmembrane region" description="Helical" evidence="1">
    <location>
        <begin position="82"/>
        <end position="99"/>
    </location>
</feature>
<organism evidence="2 3">
    <name type="scientific">Pseudomarimonas salicorniae</name>
    <dbReference type="NCBI Taxonomy" id="2933270"/>
    <lineage>
        <taxon>Bacteria</taxon>
        <taxon>Pseudomonadati</taxon>
        <taxon>Pseudomonadota</taxon>
        <taxon>Gammaproteobacteria</taxon>
        <taxon>Lysobacterales</taxon>
        <taxon>Lysobacteraceae</taxon>
        <taxon>Pseudomarimonas</taxon>
    </lineage>
</organism>
<keyword evidence="3" id="KW-1185">Reference proteome</keyword>
<evidence type="ECO:0008006" key="4">
    <source>
        <dbReference type="Google" id="ProtNLM"/>
    </source>
</evidence>
<dbReference type="Proteomes" id="UP001431449">
    <property type="component" value="Unassembled WGS sequence"/>
</dbReference>
<dbReference type="RefSeq" id="WP_248204438.1">
    <property type="nucleotide sequence ID" value="NZ_JALNMH010000001.1"/>
</dbReference>
<reference evidence="2" key="1">
    <citation type="submission" date="2022-04" db="EMBL/GenBank/DDBJ databases">
        <title>Lysobacter sp. CAU 1642 isolated from sea sand.</title>
        <authorList>
            <person name="Kim W."/>
        </authorList>
    </citation>
    <scope>NUCLEOTIDE SEQUENCE</scope>
    <source>
        <strain evidence="2">CAU 1642</strain>
    </source>
</reference>
<keyword evidence="1" id="KW-0472">Membrane</keyword>
<comment type="caution">
    <text evidence="2">The sequence shown here is derived from an EMBL/GenBank/DDBJ whole genome shotgun (WGS) entry which is preliminary data.</text>
</comment>
<accession>A0ABT0GCS9</accession>
<feature type="transmembrane region" description="Helical" evidence="1">
    <location>
        <begin position="56"/>
        <end position="76"/>
    </location>
</feature>
<keyword evidence="1" id="KW-0812">Transmembrane</keyword>
<keyword evidence="1" id="KW-1133">Transmembrane helix</keyword>
<protein>
    <recommendedName>
        <fullName evidence="4">Cxxc_20_cxxc protein</fullName>
    </recommendedName>
</protein>
<gene>
    <name evidence="2" type="ORF">M0G41_01500</name>
</gene>
<evidence type="ECO:0000313" key="3">
    <source>
        <dbReference type="Proteomes" id="UP001431449"/>
    </source>
</evidence>
<proteinExistence type="predicted"/>